<keyword evidence="5 7" id="KW-1133">Transmembrane helix</keyword>
<accession>A0A1V9E9N9</accession>
<keyword evidence="4 7" id="KW-0812">Transmembrane</keyword>
<dbReference type="Proteomes" id="UP000192610">
    <property type="component" value="Unassembled WGS sequence"/>
</dbReference>
<proteinExistence type="inferred from homology"/>
<keyword evidence="3" id="KW-1003">Cell membrane</keyword>
<dbReference type="STRING" id="354355.SAMN05660816_02990"/>
<evidence type="ECO:0000256" key="4">
    <source>
        <dbReference type="ARBA" id="ARBA00022692"/>
    </source>
</evidence>
<evidence type="ECO:0000256" key="1">
    <source>
        <dbReference type="ARBA" id="ARBA00004651"/>
    </source>
</evidence>
<reference evidence="9" key="1">
    <citation type="submission" date="2016-04" db="EMBL/GenBank/DDBJ databases">
        <authorList>
            <person name="Chen L."/>
            <person name="Zhuang W."/>
            <person name="Wang G."/>
        </authorList>
    </citation>
    <scope>NUCLEOTIDE SEQUENCE [LARGE SCALE GENOMIC DNA]</scope>
    <source>
        <strain evidence="9">17621</strain>
    </source>
</reference>
<dbReference type="AlphaFoldDB" id="A0A1V9E9N9"/>
<evidence type="ECO:0000256" key="2">
    <source>
        <dbReference type="ARBA" id="ARBA00005262"/>
    </source>
</evidence>
<evidence type="ECO:0008006" key="10">
    <source>
        <dbReference type="Google" id="ProtNLM"/>
    </source>
</evidence>
<sequence length="95" mass="10487">MGIFLPSFFISFFLHRVVSSARKNQRLRVFLDGLSAASVSIIAVVGWHLLVETVSDWRGTLILASCLGLTLVFKKISSFYIILLGSVAGFLLLKL</sequence>
<comment type="caution">
    <text evidence="8">The sequence shown here is derived from an EMBL/GenBank/DDBJ whole genome shotgun (WGS) entry which is preliminary data.</text>
</comment>
<dbReference type="GO" id="GO:0015109">
    <property type="term" value="F:chromate transmembrane transporter activity"/>
    <property type="evidence" value="ECO:0007669"/>
    <property type="project" value="InterPro"/>
</dbReference>
<keyword evidence="6 7" id="KW-0472">Membrane</keyword>
<keyword evidence="9" id="KW-1185">Reference proteome</keyword>
<evidence type="ECO:0000313" key="8">
    <source>
        <dbReference type="EMBL" id="OQP42801.1"/>
    </source>
</evidence>
<feature type="transmembrane region" description="Helical" evidence="7">
    <location>
        <begin position="29"/>
        <end position="50"/>
    </location>
</feature>
<evidence type="ECO:0000256" key="6">
    <source>
        <dbReference type="ARBA" id="ARBA00023136"/>
    </source>
</evidence>
<name>A0A1V9E9N9_9BACT</name>
<comment type="similarity">
    <text evidence="2">Belongs to the chromate ion transporter (CHR) (TC 2.A.51) family.</text>
</comment>
<feature type="transmembrane region" description="Helical" evidence="7">
    <location>
        <begin position="62"/>
        <end position="93"/>
    </location>
</feature>
<gene>
    <name evidence="8" type="ORF">A4H97_11615</name>
</gene>
<dbReference type="RefSeq" id="WP_242673220.1">
    <property type="nucleotide sequence ID" value="NZ_FOCZ01000005.1"/>
</dbReference>
<dbReference type="EMBL" id="LVXG01000056">
    <property type="protein sequence ID" value="OQP42801.1"/>
    <property type="molecule type" value="Genomic_DNA"/>
</dbReference>
<protein>
    <recommendedName>
        <fullName evidence="10">Chromate transporter</fullName>
    </recommendedName>
</protein>
<evidence type="ECO:0000256" key="3">
    <source>
        <dbReference type="ARBA" id="ARBA00022475"/>
    </source>
</evidence>
<organism evidence="8 9">
    <name type="scientific">Niastella yeongjuensis</name>
    <dbReference type="NCBI Taxonomy" id="354355"/>
    <lineage>
        <taxon>Bacteria</taxon>
        <taxon>Pseudomonadati</taxon>
        <taxon>Bacteroidota</taxon>
        <taxon>Chitinophagia</taxon>
        <taxon>Chitinophagales</taxon>
        <taxon>Chitinophagaceae</taxon>
        <taxon>Niastella</taxon>
    </lineage>
</organism>
<comment type="subcellular location">
    <subcellularLocation>
        <location evidence="1">Cell membrane</location>
        <topology evidence="1">Multi-pass membrane protein</topology>
    </subcellularLocation>
</comment>
<evidence type="ECO:0000256" key="5">
    <source>
        <dbReference type="ARBA" id="ARBA00022989"/>
    </source>
</evidence>
<evidence type="ECO:0000313" key="9">
    <source>
        <dbReference type="Proteomes" id="UP000192610"/>
    </source>
</evidence>
<dbReference type="InterPro" id="IPR003370">
    <property type="entry name" value="Chromate_transpt"/>
</dbReference>
<dbReference type="GO" id="GO:0005886">
    <property type="term" value="C:plasma membrane"/>
    <property type="evidence" value="ECO:0007669"/>
    <property type="project" value="UniProtKB-SubCell"/>
</dbReference>
<dbReference type="Pfam" id="PF02417">
    <property type="entry name" value="Chromate_transp"/>
    <property type="match status" value="1"/>
</dbReference>
<evidence type="ECO:0000256" key="7">
    <source>
        <dbReference type="SAM" id="Phobius"/>
    </source>
</evidence>